<name>A0A0G1KDA1_9BACT</name>
<feature type="domain" description="CMP/dCMP-type deaminase" evidence="1">
    <location>
        <begin position="1"/>
        <end position="122"/>
    </location>
</feature>
<proteinExistence type="predicted"/>
<comment type="caution">
    <text evidence="2">The sequence shown here is derived from an EMBL/GenBank/DDBJ whole genome shotgun (WGS) entry which is preliminary data.</text>
</comment>
<organism evidence="2 3">
    <name type="scientific">Candidatus Gottesmanbacteria bacterium GW2011_GWA2_44_17</name>
    <dbReference type="NCBI Taxonomy" id="1618444"/>
    <lineage>
        <taxon>Bacteria</taxon>
        <taxon>Candidatus Gottesmaniibacteriota</taxon>
    </lineage>
</organism>
<accession>A0A0G1KDA1</accession>
<dbReference type="Proteomes" id="UP000034063">
    <property type="component" value="Unassembled WGS sequence"/>
</dbReference>
<dbReference type="InterPro" id="IPR016193">
    <property type="entry name" value="Cytidine_deaminase-like"/>
</dbReference>
<reference evidence="2 3" key="1">
    <citation type="journal article" date="2015" name="Nature">
        <title>rRNA introns, odd ribosomes, and small enigmatic genomes across a large radiation of phyla.</title>
        <authorList>
            <person name="Brown C.T."/>
            <person name="Hug L.A."/>
            <person name="Thomas B.C."/>
            <person name="Sharon I."/>
            <person name="Castelle C.J."/>
            <person name="Singh A."/>
            <person name="Wilkins M.J."/>
            <person name="Williams K.H."/>
            <person name="Banfield J.F."/>
        </authorList>
    </citation>
    <scope>NUCLEOTIDE SEQUENCE [LARGE SCALE GENOMIC DNA]</scope>
</reference>
<dbReference type="InterPro" id="IPR002125">
    <property type="entry name" value="CMP_dCMP_dom"/>
</dbReference>
<gene>
    <name evidence="2" type="ORF">UW37_C0041G0004</name>
</gene>
<dbReference type="GO" id="GO:0003824">
    <property type="term" value="F:catalytic activity"/>
    <property type="evidence" value="ECO:0007669"/>
    <property type="project" value="InterPro"/>
</dbReference>
<dbReference type="SUPFAM" id="SSF53927">
    <property type="entry name" value="Cytidine deaminase-like"/>
    <property type="match status" value="1"/>
</dbReference>
<protein>
    <recommendedName>
        <fullName evidence="1">CMP/dCMP-type deaminase domain-containing protein</fullName>
    </recommendedName>
</protein>
<dbReference type="PROSITE" id="PS51747">
    <property type="entry name" value="CYT_DCMP_DEAMINASES_2"/>
    <property type="match status" value="1"/>
</dbReference>
<evidence type="ECO:0000313" key="3">
    <source>
        <dbReference type="Proteomes" id="UP000034063"/>
    </source>
</evidence>
<dbReference type="Pfam" id="PF00383">
    <property type="entry name" value="dCMP_cyt_deam_1"/>
    <property type="match status" value="1"/>
</dbReference>
<evidence type="ECO:0000313" key="2">
    <source>
        <dbReference type="EMBL" id="KKT45799.1"/>
    </source>
</evidence>
<dbReference type="AlphaFoldDB" id="A0A0G1KDA1"/>
<dbReference type="Gene3D" id="3.40.140.10">
    <property type="entry name" value="Cytidine Deaminase, domain 2"/>
    <property type="match status" value="1"/>
</dbReference>
<dbReference type="EMBL" id="LCIB01000041">
    <property type="protein sequence ID" value="KKT45799.1"/>
    <property type="molecule type" value="Genomic_DNA"/>
</dbReference>
<evidence type="ECO:0000259" key="1">
    <source>
        <dbReference type="PROSITE" id="PS51747"/>
    </source>
</evidence>
<sequence length="157" mass="17601">MTDQEIFEYLFEIAKTSKDQEGVVAACLVKDGRIFAGSPSADDSICHAEDLVIQKAQKQGIILDEDVVLYTTLEPCSTRDENVADCTSIILKADIKTIVYAAQDPEYSQEAKQRLEKAGVKYLQVKNSAIIRQAIDLFNSTSNKPFLDWQLPRQKKL</sequence>